<organism evidence="2 3">
    <name type="scientific">Pleurodeles waltl</name>
    <name type="common">Iberian ribbed newt</name>
    <dbReference type="NCBI Taxonomy" id="8319"/>
    <lineage>
        <taxon>Eukaryota</taxon>
        <taxon>Metazoa</taxon>
        <taxon>Chordata</taxon>
        <taxon>Craniata</taxon>
        <taxon>Vertebrata</taxon>
        <taxon>Euteleostomi</taxon>
        <taxon>Amphibia</taxon>
        <taxon>Batrachia</taxon>
        <taxon>Caudata</taxon>
        <taxon>Salamandroidea</taxon>
        <taxon>Salamandridae</taxon>
        <taxon>Pleurodelinae</taxon>
        <taxon>Pleurodeles</taxon>
    </lineage>
</organism>
<feature type="compositionally biased region" description="Basic and acidic residues" evidence="1">
    <location>
        <begin position="111"/>
        <end position="134"/>
    </location>
</feature>
<proteinExistence type="predicted"/>
<reference evidence="2" key="1">
    <citation type="journal article" date="2022" name="bioRxiv">
        <title>Sequencing and chromosome-scale assembly of the giantPleurodeles waltlgenome.</title>
        <authorList>
            <person name="Brown T."/>
            <person name="Elewa A."/>
            <person name="Iarovenko S."/>
            <person name="Subramanian E."/>
            <person name="Araus A.J."/>
            <person name="Petzold A."/>
            <person name="Susuki M."/>
            <person name="Suzuki K.-i.T."/>
            <person name="Hayashi T."/>
            <person name="Toyoda A."/>
            <person name="Oliveira C."/>
            <person name="Osipova E."/>
            <person name="Leigh N.D."/>
            <person name="Simon A."/>
            <person name="Yun M.H."/>
        </authorList>
    </citation>
    <scope>NUCLEOTIDE SEQUENCE</scope>
    <source>
        <strain evidence="2">20211129_DDA</strain>
        <tissue evidence="2">Liver</tissue>
    </source>
</reference>
<dbReference type="EMBL" id="JANPWB010000015">
    <property type="protein sequence ID" value="KAJ1091549.1"/>
    <property type="molecule type" value="Genomic_DNA"/>
</dbReference>
<evidence type="ECO:0000256" key="1">
    <source>
        <dbReference type="SAM" id="MobiDB-lite"/>
    </source>
</evidence>
<accession>A0AAV7LM46</accession>
<evidence type="ECO:0000313" key="2">
    <source>
        <dbReference type="EMBL" id="KAJ1091549.1"/>
    </source>
</evidence>
<dbReference type="Proteomes" id="UP001066276">
    <property type="component" value="Chromosome 11"/>
</dbReference>
<protein>
    <submittedName>
        <fullName evidence="2">Uncharacterized protein</fullName>
    </submittedName>
</protein>
<sequence>MQRAVRDTIPQSESLIETQEQARTRQKQVETRLRQRRVYNERMSRKRRARTRNLIIGDVVLMKNRHPGGKFKTPFESGLWTVTRVKGTLVTATRGSEVVTRNISCFKAYHGDQMDRQRSDNDRGPDREDEEFRRPGPSAEGCLTRSPLQTLEELDESKITLLGPPAQIEEGQLTEVPAEDGRPEIVRRRGMGRYDLRSRTSPPERLRDYICE</sequence>
<gene>
    <name evidence="2" type="ORF">NDU88_004668</name>
</gene>
<dbReference type="AlphaFoldDB" id="A0AAV7LM46"/>
<feature type="region of interest" description="Disordered" evidence="1">
    <location>
        <begin position="193"/>
        <end position="212"/>
    </location>
</feature>
<evidence type="ECO:0000313" key="3">
    <source>
        <dbReference type="Proteomes" id="UP001066276"/>
    </source>
</evidence>
<feature type="region of interest" description="Disordered" evidence="1">
    <location>
        <begin position="111"/>
        <end position="141"/>
    </location>
</feature>
<keyword evidence="3" id="KW-1185">Reference proteome</keyword>
<comment type="caution">
    <text evidence="2">The sequence shown here is derived from an EMBL/GenBank/DDBJ whole genome shotgun (WGS) entry which is preliminary data.</text>
</comment>
<name>A0AAV7LM46_PLEWA</name>